<dbReference type="OrthoDB" id="8868802at2"/>
<dbReference type="Pfam" id="PF04820">
    <property type="entry name" value="Trp_halogenase"/>
    <property type="match status" value="1"/>
</dbReference>
<protein>
    <submittedName>
        <fullName evidence="2">Tryptophan halogenase</fullName>
    </submittedName>
</protein>
<dbReference type="InterPro" id="IPR050816">
    <property type="entry name" value="Flavin-dep_Halogenase_NPB"/>
</dbReference>
<dbReference type="InterPro" id="IPR006905">
    <property type="entry name" value="Flavin_halogenase"/>
</dbReference>
<dbReference type="AlphaFoldDB" id="A0A1H0TT13"/>
<evidence type="ECO:0000256" key="1">
    <source>
        <dbReference type="ARBA" id="ARBA00038396"/>
    </source>
</evidence>
<dbReference type="Proteomes" id="UP000199691">
    <property type="component" value="Unassembled WGS sequence"/>
</dbReference>
<dbReference type="SUPFAM" id="SSF51905">
    <property type="entry name" value="FAD/NAD(P)-binding domain"/>
    <property type="match status" value="1"/>
</dbReference>
<comment type="similarity">
    <text evidence="1">Belongs to the flavin-dependent halogenase family. Bacterial tryptophan halogenase subfamily.</text>
</comment>
<reference evidence="3" key="1">
    <citation type="submission" date="2016-10" db="EMBL/GenBank/DDBJ databases">
        <authorList>
            <person name="Varghese N."/>
            <person name="Submissions S."/>
        </authorList>
    </citation>
    <scope>NUCLEOTIDE SEQUENCE [LARGE SCALE GENOMIC DNA]</scope>
    <source>
        <strain evidence="3">CGMCC 4.6609</strain>
    </source>
</reference>
<evidence type="ECO:0000313" key="3">
    <source>
        <dbReference type="Proteomes" id="UP000199691"/>
    </source>
</evidence>
<dbReference type="SMR" id="A0A1H0TT13"/>
<organism evidence="2 3">
    <name type="scientific">Lentzea jiangxiensis</name>
    <dbReference type="NCBI Taxonomy" id="641025"/>
    <lineage>
        <taxon>Bacteria</taxon>
        <taxon>Bacillati</taxon>
        <taxon>Actinomycetota</taxon>
        <taxon>Actinomycetes</taxon>
        <taxon>Pseudonocardiales</taxon>
        <taxon>Pseudonocardiaceae</taxon>
        <taxon>Lentzea</taxon>
    </lineage>
</organism>
<name>A0A1H0TT13_9PSEU</name>
<evidence type="ECO:0000313" key="2">
    <source>
        <dbReference type="EMBL" id="SDP57011.1"/>
    </source>
</evidence>
<dbReference type="InterPro" id="IPR036188">
    <property type="entry name" value="FAD/NAD-bd_sf"/>
</dbReference>
<dbReference type="RefSeq" id="WP_090100303.1">
    <property type="nucleotide sequence ID" value="NZ_FNIX01000010.1"/>
</dbReference>
<dbReference type="PANTHER" id="PTHR43747">
    <property type="entry name" value="FAD-BINDING PROTEIN"/>
    <property type="match status" value="1"/>
</dbReference>
<dbReference type="EMBL" id="FNIX01000010">
    <property type="protein sequence ID" value="SDP57011.1"/>
    <property type="molecule type" value="Genomic_DNA"/>
</dbReference>
<proteinExistence type="inferred from homology"/>
<dbReference type="GO" id="GO:0004497">
    <property type="term" value="F:monooxygenase activity"/>
    <property type="evidence" value="ECO:0007669"/>
    <property type="project" value="InterPro"/>
</dbReference>
<keyword evidence="3" id="KW-1185">Reference proteome</keyword>
<gene>
    <name evidence="2" type="ORF">SAMN05421507_110202</name>
</gene>
<accession>A0A1H0TT13</accession>
<dbReference type="Gene3D" id="3.50.50.60">
    <property type="entry name" value="FAD/NAD(P)-binding domain"/>
    <property type="match status" value="1"/>
</dbReference>
<dbReference type="STRING" id="641025.SAMN05421507_110202"/>
<dbReference type="PANTHER" id="PTHR43747:SF4">
    <property type="entry name" value="FLAVIN-DEPENDENT TRYPTOPHAN HALOGENASE"/>
    <property type="match status" value="1"/>
</dbReference>
<sequence length="578" mass="64034">MKMNAGRPSALDELVQTFSDDESAAVREWLGGAADAPQLPGISLRSNHEPLVEMLPRPAVDDQKAIRRVAVVGGGTAGYLTAIALRTKRPWLEVSLIESPSIPIIGVGEATVPGIVIFLHHYLGIDVEDFYRQVRPTWKQGIRFEWGPRPDGFMAPFDWDSNSIGTAGAVDAGGGIDGYTLQSLLMSAERAPVFDVGDRHLSLMKYLPFAYHLDNARFVSYLADIAKQRGVQHVEAKIEDVALSGDDWVDHLHTTDGRKLSYDFYVDCSGFRSMLLGKAFRTPFHSYASSLFTDSAVTGNVGHGGNLKPYTSAITMNSGWCWDIPTPQDDHLGYVYSSNAISDDQAAAELAARFPGVSEPRFVRFRVGRHEKAWRGNVMAIGNSYAFVEPLESTGILMITSSVQALVASLPGSWADPQCRDMVNVGLANRWDALRWFLSIHYRFNTRRDTPFWREVRANTDISGAQPMLDMYATGAPLRYRNPLLRTFVQGNAPTFYGLAGVETILLGQQVPTRLLHRAEPPARWQARRNAADAFVRRALPQLEALSRFHDDPALNQQLLFDADSWASPLRAEPIGML</sequence>